<dbReference type="PANTHER" id="PTHR37984:SF5">
    <property type="entry name" value="PROTEIN NYNRIN-LIKE"/>
    <property type="match status" value="1"/>
</dbReference>
<dbReference type="GO" id="GO:0004519">
    <property type="term" value="F:endonuclease activity"/>
    <property type="evidence" value="ECO:0007669"/>
    <property type="project" value="UniProtKB-KW"/>
</dbReference>
<keyword evidence="3" id="KW-0540">Nuclease</keyword>
<protein>
    <recommendedName>
        <fullName evidence="6">Peptidase A2 domain-containing protein</fullName>
    </recommendedName>
</protein>
<dbReference type="Gene3D" id="2.40.70.10">
    <property type="entry name" value="Acid Proteases"/>
    <property type="match status" value="1"/>
</dbReference>
<dbReference type="GO" id="GO:0006508">
    <property type="term" value="P:proteolysis"/>
    <property type="evidence" value="ECO:0007669"/>
    <property type="project" value="InterPro"/>
</dbReference>
<dbReference type="AlphaFoldDB" id="A0A2G9UAJ6"/>
<evidence type="ECO:0000313" key="8">
    <source>
        <dbReference type="Proteomes" id="UP000230423"/>
    </source>
</evidence>
<feature type="domain" description="Peptidase A2" evidence="6">
    <location>
        <begin position="175"/>
        <end position="213"/>
    </location>
</feature>
<evidence type="ECO:0000256" key="4">
    <source>
        <dbReference type="ARBA" id="ARBA00022759"/>
    </source>
</evidence>
<dbReference type="InterPro" id="IPR001995">
    <property type="entry name" value="Peptidase_A2_cat"/>
</dbReference>
<keyword evidence="8" id="KW-1185">Reference proteome</keyword>
<evidence type="ECO:0000313" key="7">
    <source>
        <dbReference type="EMBL" id="PIO67259.1"/>
    </source>
</evidence>
<evidence type="ECO:0000256" key="5">
    <source>
        <dbReference type="ARBA" id="ARBA00022801"/>
    </source>
</evidence>
<dbReference type="InterPro" id="IPR021109">
    <property type="entry name" value="Peptidase_aspartic_dom_sf"/>
</dbReference>
<name>A0A2G9UAJ6_TELCI</name>
<evidence type="ECO:0000259" key="6">
    <source>
        <dbReference type="PROSITE" id="PS50175"/>
    </source>
</evidence>
<dbReference type="EMBL" id="KZ347715">
    <property type="protein sequence ID" value="PIO67259.1"/>
    <property type="molecule type" value="Genomic_DNA"/>
</dbReference>
<evidence type="ECO:0000256" key="1">
    <source>
        <dbReference type="ARBA" id="ARBA00022679"/>
    </source>
</evidence>
<reference evidence="7 8" key="1">
    <citation type="submission" date="2015-09" db="EMBL/GenBank/DDBJ databases">
        <title>Draft genome of the parasitic nematode Teladorsagia circumcincta isolate WARC Sus (inbred).</title>
        <authorList>
            <person name="Mitreva M."/>
        </authorList>
    </citation>
    <scope>NUCLEOTIDE SEQUENCE [LARGE SCALE GENOMIC DNA]</scope>
    <source>
        <strain evidence="7 8">S</strain>
    </source>
</reference>
<accession>A0A2G9UAJ6</accession>
<dbReference type="SUPFAM" id="SSF50630">
    <property type="entry name" value="Acid proteases"/>
    <property type="match status" value="1"/>
</dbReference>
<keyword evidence="1" id="KW-0808">Transferase</keyword>
<dbReference type="InterPro" id="IPR050951">
    <property type="entry name" value="Retrovirus_Pol_polyprotein"/>
</dbReference>
<dbReference type="GO" id="GO:0016779">
    <property type="term" value="F:nucleotidyltransferase activity"/>
    <property type="evidence" value="ECO:0007669"/>
    <property type="project" value="UniProtKB-KW"/>
</dbReference>
<gene>
    <name evidence="7" type="ORF">TELCIR_11002</name>
</gene>
<proteinExistence type="predicted"/>
<keyword evidence="5" id="KW-0378">Hydrolase</keyword>
<keyword evidence="2" id="KW-0548">Nucleotidyltransferase</keyword>
<dbReference type="OrthoDB" id="5856985at2759"/>
<evidence type="ECO:0000256" key="2">
    <source>
        <dbReference type="ARBA" id="ARBA00022695"/>
    </source>
</evidence>
<keyword evidence="4" id="KW-0255">Endonuclease</keyword>
<organism evidence="7 8">
    <name type="scientific">Teladorsagia circumcincta</name>
    <name type="common">Brown stomach worm</name>
    <name type="synonym">Ostertagia circumcincta</name>
    <dbReference type="NCBI Taxonomy" id="45464"/>
    <lineage>
        <taxon>Eukaryota</taxon>
        <taxon>Metazoa</taxon>
        <taxon>Ecdysozoa</taxon>
        <taxon>Nematoda</taxon>
        <taxon>Chromadorea</taxon>
        <taxon>Rhabditida</taxon>
        <taxon>Rhabditina</taxon>
        <taxon>Rhabditomorpha</taxon>
        <taxon>Strongyloidea</taxon>
        <taxon>Trichostrongylidae</taxon>
        <taxon>Teladorsagia</taxon>
    </lineage>
</organism>
<evidence type="ECO:0000256" key="3">
    <source>
        <dbReference type="ARBA" id="ARBA00022722"/>
    </source>
</evidence>
<dbReference type="PANTHER" id="PTHR37984">
    <property type="entry name" value="PROTEIN CBG26694"/>
    <property type="match status" value="1"/>
</dbReference>
<dbReference type="Proteomes" id="UP000230423">
    <property type="component" value="Unassembled WGS sequence"/>
</dbReference>
<dbReference type="Gene3D" id="4.10.60.10">
    <property type="entry name" value="Zinc finger, CCHC-type"/>
    <property type="match status" value="1"/>
</dbReference>
<dbReference type="GO" id="GO:0004190">
    <property type="term" value="F:aspartic-type endopeptidase activity"/>
    <property type="evidence" value="ECO:0007669"/>
    <property type="project" value="InterPro"/>
</dbReference>
<dbReference type="PROSITE" id="PS50175">
    <property type="entry name" value="ASP_PROT_RETROV"/>
    <property type="match status" value="1"/>
</dbReference>
<dbReference type="Pfam" id="PF13975">
    <property type="entry name" value="gag-asp_proteas"/>
    <property type="match status" value="1"/>
</dbReference>
<sequence>MAEFSAITAEQMKCLVWICGLAATEYADIRTHALRKLESNPQTTLRELSTEIQQLLDIRQDAKLPCSSPSAAAPLSEVNAVDAKKSHKKEPPSPCFRCGGLHWAKECDFIEKRCHACNRVGHKKGFCKNFNRRRTSKLKNRKRANQVFIAGSATTTVAAPIKRIYRTVEINGASTRMRLDTGADVTLLSCKDWTAMGRPRLLPPLFTLKSANGKKINVRGHFKCTFTIDGRQGRGTCHVADTSSLLGLDWIAQVEPLFHRLVGSITCDAISASTLNAVRTSLTARLQKQFPAVSHQDWDAAQNRRPLSSSSRMRLLSSGKLVQFHTLFSPGSPKNSTVW</sequence>